<dbReference type="InterPro" id="IPR045851">
    <property type="entry name" value="AMP-bd_C_sf"/>
</dbReference>
<evidence type="ECO:0000256" key="3">
    <source>
        <dbReference type="ARBA" id="ARBA00022598"/>
    </source>
</evidence>
<dbReference type="EMBL" id="RAQI01000001">
    <property type="protein sequence ID" value="RKE93483.1"/>
    <property type="molecule type" value="Genomic_DNA"/>
</dbReference>
<dbReference type="InterPro" id="IPR000873">
    <property type="entry name" value="AMP-dep_synth/lig_dom"/>
</dbReference>
<dbReference type="InterPro" id="IPR036291">
    <property type="entry name" value="NAD(P)-bd_dom_sf"/>
</dbReference>
<evidence type="ECO:0000313" key="6">
    <source>
        <dbReference type="EMBL" id="RKE93483.1"/>
    </source>
</evidence>
<dbReference type="InterPro" id="IPR042099">
    <property type="entry name" value="ANL_N_sf"/>
</dbReference>
<dbReference type="InterPro" id="IPR010080">
    <property type="entry name" value="Thioester_reductase-like_dom"/>
</dbReference>
<dbReference type="InterPro" id="IPR036736">
    <property type="entry name" value="ACP-like_sf"/>
</dbReference>
<dbReference type="CDD" id="cd05235">
    <property type="entry name" value="SDR_e1"/>
    <property type="match status" value="1"/>
</dbReference>
<dbReference type="InterPro" id="IPR013120">
    <property type="entry name" value="FAR_NAD-bd"/>
</dbReference>
<dbReference type="Pfam" id="PF00668">
    <property type="entry name" value="Condensation"/>
    <property type="match status" value="1"/>
</dbReference>
<dbReference type="Gene3D" id="3.30.300.30">
    <property type="match status" value="1"/>
</dbReference>
<evidence type="ECO:0000313" key="5">
    <source>
        <dbReference type="EMBL" id="PHM25648.1"/>
    </source>
</evidence>
<dbReference type="Pfam" id="PF00501">
    <property type="entry name" value="AMP-binding"/>
    <property type="match status" value="1"/>
</dbReference>
<dbReference type="InterPro" id="IPR010071">
    <property type="entry name" value="AA_adenyl_dom"/>
</dbReference>
<dbReference type="PIRSF" id="PIRSF001617">
    <property type="entry name" value="Alpha-AR"/>
    <property type="match status" value="1"/>
</dbReference>
<dbReference type="PANTHER" id="PTHR44845:SF6">
    <property type="entry name" value="BETA-ALANINE-ACTIVATING ENZYME"/>
    <property type="match status" value="1"/>
</dbReference>
<gene>
    <name evidence="6" type="ORF">BDE27_1228</name>
    <name evidence="5" type="ORF">Xehl_01275</name>
</gene>
<evidence type="ECO:0000313" key="7">
    <source>
        <dbReference type="Proteomes" id="UP000225605"/>
    </source>
</evidence>
<feature type="domain" description="Carrier" evidence="4">
    <location>
        <begin position="949"/>
        <end position="1024"/>
    </location>
</feature>
<dbReference type="PROSITE" id="PS00455">
    <property type="entry name" value="AMP_BINDING"/>
    <property type="match status" value="1"/>
</dbReference>
<dbReference type="OrthoDB" id="9757559at2"/>
<dbReference type="Pfam" id="PF00550">
    <property type="entry name" value="PP-binding"/>
    <property type="match status" value="1"/>
</dbReference>
<keyword evidence="2" id="KW-0597">Phosphoprotein</keyword>
<dbReference type="Proteomes" id="UP000225605">
    <property type="component" value="Unassembled WGS sequence"/>
</dbReference>
<dbReference type="PANTHER" id="PTHR44845">
    <property type="entry name" value="CARRIER DOMAIN-CONTAINING PROTEIN"/>
    <property type="match status" value="1"/>
</dbReference>
<dbReference type="Proteomes" id="UP000283568">
    <property type="component" value="Unassembled WGS sequence"/>
</dbReference>
<reference evidence="6 8" key="2">
    <citation type="submission" date="2018-09" db="EMBL/GenBank/DDBJ databases">
        <title>Genomic Encyclopedia of Archaeal and Bacterial Type Strains, Phase II (KMG-II): from individual species to whole genera.</title>
        <authorList>
            <person name="Goeker M."/>
        </authorList>
    </citation>
    <scope>NUCLEOTIDE SEQUENCE [LARGE SCALE GENOMIC DNA]</scope>
    <source>
        <strain evidence="6 8">DSM 16337</strain>
    </source>
</reference>
<evidence type="ECO:0000256" key="2">
    <source>
        <dbReference type="ARBA" id="ARBA00022553"/>
    </source>
</evidence>
<protein>
    <submittedName>
        <fullName evidence="6">Amino acid adenylation domain-containing protein/thioester reductase-like protein</fullName>
    </submittedName>
    <submittedName>
        <fullName evidence="5">Pyoverdine sidechain peptide synthetase III, L-Thr-L-Ser component</fullName>
    </submittedName>
</protein>
<dbReference type="SUPFAM" id="SSF47336">
    <property type="entry name" value="ACP-like"/>
    <property type="match status" value="1"/>
</dbReference>
<dbReference type="Gene3D" id="3.30.559.30">
    <property type="entry name" value="Nonribosomal peptide synthetase, condensation domain"/>
    <property type="match status" value="1"/>
</dbReference>
<evidence type="ECO:0000313" key="8">
    <source>
        <dbReference type="Proteomes" id="UP000283568"/>
    </source>
</evidence>
<dbReference type="Gene3D" id="3.40.50.12780">
    <property type="entry name" value="N-terminal domain of ligase-like"/>
    <property type="match status" value="1"/>
</dbReference>
<accession>A0A2D0IUT8</accession>
<evidence type="ECO:0000259" key="4">
    <source>
        <dbReference type="PROSITE" id="PS50075"/>
    </source>
</evidence>
<proteinExistence type="predicted"/>
<dbReference type="SUPFAM" id="SSF52777">
    <property type="entry name" value="CoA-dependent acyltransferases"/>
    <property type="match status" value="2"/>
</dbReference>
<keyword evidence="3" id="KW-0436">Ligase</keyword>
<keyword evidence="1" id="KW-0596">Phosphopantetheine</keyword>
<reference evidence="5 7" key="1">
    <citation type="journal article" date="2017" name="Nat. Microbiol.">
        <title>Natural product diversity associated with the nematode symbionts Photorhabdus and Xenorhabdus.</title>
        <authorList>
            <person name="Tobias N.J."/>
            <person name="Wolff H."/>
            <person name="Djahanschiri B."/>
            <person name="Grundmann F."/>
            <person name="Kronenwerth M."/>
            <person name="Shi Y.M."/>
            <person name="Simonyi S."/>
            <person name="Grun P."/>
            <person name="Shapiro-Ilan D."/>
            <person name="Pidot S.J."/>
            <person name="Stinear T.P."/>
            <person name="Ebersberger I."/>
            <person name="Bode H.B."/>
        </authorList>
    </citation>
    <scope>NUCLEOTIDE SEQUENCE [LARGE SCALE GENOMIC DNA]</scope>
    <source>
        <strain evidence="5 7">DSM 16337</strain>
    </source>
</reference>
<evidence type="ECO:0000256" key="1">
    <source>
        <dbReference type="ARBA" id="ARBA00022450"/>
    </source>
</evidence>
<dbReference type="GO" id="GO:0016874">
    <property type="term" value="F:ligase activity"/>
    <property type="evidence" value="ECO:0007669"/>
    <property type="project" value="UniProtKB-KW"/>
</dbReference>
<keyword evidence="8" id="KW-1185">Reference proteome</keyword>
<dbReference type="Gene3D" id="1.10.1200.10">
    <property type="entry name" value="ACP-like"/>
    <property type="match status" value="1"/>
</dbReference>
<dbReference type="SUPFAM" id="SSF56801">
    <property type="entry name" value="Acetyl-CoA synthetase-like"/>
    <property type="match status" value="1"/>
</dbReference>
<sequence length="1444" mass="160900">MQTKHMVAFEDELRSHPLAQRALSAHPLSTEQKRIWLLTHLSDANMMPITARVQVNGHVDIATVQITLSQLVTKAETLRSLFIEVAGQPVRLLMPTGQVQFEFFNATPSEFESELIIKQLQQPIDVSEGPLLRIFINKFSEEKYDVVLAGHPISLDEVSLRLIAELIFLPASDLPSLSAGDLTAAFQAEQVRLDDEAVRSTIYQWGQKLQAPAATEIPIEFPRPEIKLTQRKIHKIQLSKAWQTKSPEHFISCWLAVLMRWQGSHAAVCGVKVRDPSLSAVIGPLQTFLPIRVDLAENGTLGDISQQVAEQLAAENKVSFSSLLEICPPKRDLSRTPYFQTGLRYVETRQYPDLNRKIELVECSPLFSSNDLDLYITCYEREQEMTLVMDYDCNVLTKKLVDTLEEALTTLLFAPPDQCLETALLISDKTRENILAVSQGSRTPALNATLSDLVAETVKSAPDNIAIVDDTQQLSYAELWNRSESVAANIQSHVAQSKLIIAVCLPRTVDFVTTVLGILRSGHAFLPLDPRLPSDRIRFLLENSGSSLVVTSQGQITSDWPKVPILCMEDLDTSISWQAPENLSDKDAAYIIYTSGSTGQPKGVLVEHQQVVNNLIWRQQTWPLHPQDNVLHNHSFSFDPSIWALFWPLTSSATIVLADTAAMEDSNILINLIKQHQISILGGVPSLLGALVDHPQAESCHSIRLVLSGGEALNSDLVQRFHTVWQAKVINLYGPTETTIDALAYAVPNDIYDPIPIGYPLNNVDAFVVDPDLNLVPCGVPGEIMITGKSLARGYRSKPMETALRFLPNPFGTGRLYATGDIGRRLSNGAISYLGRRDHQVKIRGHRIELNEVAHVIRQVLDISEVIVFAIDAGTEQARLIAATDQKTEWDANKILSQLFQHLPTYLVPAQFLLMDKLPKTTTGKVDLLKLAELATPTKTETTTLKGRDPLSKLEESVMQDFAQVLGLSEVTPDTDFFVQGGTSILLTRLAGKLATLHQVQIPLHEFFRVPTPAAVAEAIEIYRREGLSSLLARQHAQTLEGDIWLDDNIQSLGLPHANWYQPELVFLTGATGYLGLYLIEQLLKRTSSKIICLCRAKDSEHAKERVIEGLKKYRIEIETELQRVDFWVGDLALPHFGLSDNQWQSLANHVDVIYHNGALVNFVYPYSALKATNVGGTQTVFELACTARLKNVHYVSTVDTLLATHMPRPFLENDNPLKSAVGVPAGYTGSKWVAEGVANLARQRGIPVSIFRPGLILGHTETGASQSIDYLLVALRGFLPMGIVPDYPRIFDIVPVDYVAAAIVHISQQPQSRGKFFHLFNPDPVSIRQFCDWIQDFGYKFKIVPFEEGRKRALAVPPGHHLYPLIPLIKDADPKPHRALDPAYRHEVNPELEGQQTFELLASSDIPRPITMKGYAHKILNYLIETDFLIAPETLQHQTQEQK</sequence>
<name>A0A2D0IUT8_9GAMM</name>
<dbReference type="CDD" id="cd05930">
    <property type="entry name" value="A_NRPS"/>
    <property type="match status" value="1"/>
</dbReference>
<comment type="caution">
    <text evidence="5">The sequence shown here is derived from an EMBL/GenBank/DDBJ whole genome shotgun (WGS) entry which is preliminary data.</text>
</comment>
<dbReference type="InterPro" id="IPR009081">
    <property type="entry name" value="PP-bd_ACP"/>
</dbReference>
<dbReference type="Gene3D" id="3.40.50.720">
    <property type="entry name" value="NAD(P)-binding Rossmann-like Domain"/>
    <property type="match status" value="1"/>
</dbReference>
<dbReference type="InterPro" id="IPR001242">
    <property type="entry name" value="Condensation_dom"/>
</dbReference>
<dbReference type="InterPro" id="IPR020845">
    <property type="entry name" value="AMP-binding_CS"/>
</dbReference>
<dbReference type="SUPFAM" id="SSF51735">
    <property type="entry name" value="NAD(P)-binding Rossmann-fold domains"/>
    <property type="match status" value="1"/>
</dbReference>
<dbReference type="Gene3D" id="3.30.559.10">
    <property type="entry name" value="Chloramphenicol acetyltransferase-like domain"/>
    <property type="match status" value="1"/>
</dbReference>
<organism evidence="5 7">
    <name type="scientific">Xenorhabdus ehlersii</name>
    <dbReference type="NCBI Taxonomy" id="290111"/>
    <lineage>
        <taxon>Bacteria</taxon>
        <taxon>Pseudomonadati</taxon>
        <taxon>Pseudomonadota</taxon>
        <taxon>Gammaproteobacteria</taxon>
        <taxon>Enterobacterales</taxon>
        <taxon>Morganellaceae</taxon>
        <taxon>Xenorhabdus</taxon>
    </lineage>
</organism>
<dbReference type="Pfam" id="PF07993">
    <property type="entry name" value="NAD_binding_4"/>
    <property type="match status" value="1"/>
</dbReference>
<dbReference type="NCBIfam" id="TIGR01746">
    <property type="entry name" value="Thioester-redct"/>
    <property type="match status" value="1"/>
</dbReference>
<dbReference type="PROSITE" id="PS50075">
    <property type="entry name" value="CARRIER"/>
    <property type="match status" value="1"/>
</dbReference>
<dbReference type="RefSeq" id="WP_099131827.1">
    <property type="nucleotide sequence ID" value="NZ_CAWNOJ010000064.1"/>
</dbReference>
<dbReference type="EMBL" id="NIBT01000005">
    <property type="protein sequence ID" value="PHM25648.1"/>
    <property type="molecule type" value="Genomic_DNA"/>
</dbReference>
<dbReference type="InterPro" id="IPR023213">
    <property type="entry name" value="CAT-like_dom_sf"/>
</dbReference>
<dbReference type="NCBIfam" id="TIGR01733">
    <property type="entry name" value="AA-adenyl-dom"/>
    <property type="match status" value="1"/>
</dbReference>